<feature type="non-terminal residue" evidence="5">
    <location>
        <position position="1"/>
    </location>
</feature>
<dbReference type="InterPro" id="IPR027417">
    <property type="entry name" value="P-loop_NTPase"/>
</dbReference>
<comment type="caution">
    <text evidence="5">The sequence shown here is derived from an EMBL/GenBank/DDBJ whole genome shotgun (WGS) entry which is preliminary data.</text>
</comment>
<gene>
    <name evidence="5" type="primary">GIMAP5</name>
    <name evidence="5" type="ORF">G0U57_020415</name>
</gene>
<keyword evidence="2" id="KW-0547">Nucleotide-binding</keyword>
<accession>A0A8T1S422</accession>
<sequence length="140" mass="16246">FCERQAVFIDGRKITVVDTPGLFDTNARNKETSKEIGESVKHLSPGIHAIIHIMQLGHFTREEKEVAKEIEKIFRFEAKKYMIFLFTRKEDLEEKTLEEFLSNGDKDLWSLIQTCGDQRLAFNNKAEGNEHLLRCLSCLK</sequence>
<evidence type="ECO:0000313" key="6">
    <source>
        <dbReference type="Proteomes" id="UP000765507"/>
    </source>
</evidence>
<proteinExistence type="inferred from homology"/>
<dbReference type="AlphaFoldDB" id="A0A8T1S422"/>
<dbReference type="InterPro" id="IPR045058">
    <property type="entry name" value="GIMA/IAN/Toc"/>
</dbReference>
<evidence type="ECO:0000313" key="5">
    <source>
        <dbReference type="EMBL" id="KAG6923467.1"/>
    </source>
</evidence>
<dbReference type="Gene3D" id="3.40.50.300">
    <property type="entry name" value="P-loop containing nucleotide triphosphate hydrolases"/>
    <property type="match status" value="1"/>
</dbReference>
<evidence type="ECO:0000256" key="2">
    <source>
        <dbReference type="ARBA" id="ARBA00022741"/>
    </source>
</evidence>
<name>A0A8T1S422_CHESE</name>
<dbReference type="Proteomes" id="UP000765507">
    <property type="component" value="Unassembled WGS sequence"/>
</dbReference>
<dbReference type="OrthoDB" id="8954335at2759"/>
<keyword evidence="6" id="KW-1185">Reference proteome</keyword>
<dbReference type="GO" id="GO:0005525">
    <property type="term" value="F:GTP binding"/>
    <property type="evidence" value="ECO:0007669"/>
    <property type="project" value="UniProtKB-KW"/>
</dbReference>
<evidence type="ECO:0000256" key="3">
    <source>
        <dbReference type="ARBA" id="ARBA00023134"/>
    </source>
</evidence>
<dbReference type="InterPro" id="IPR006703">
    <property type="entry name" value="G_AIG1"/>
</dbReference>
<dbReference type="PANTHER" id="PTHR10903:SF170">
    <property type="entry name" value="GTPASE IMAP FAMILY MEMBER 7"/>
    <property type="match status" value="1"/>
</dbReference>
<organism evidence="5 6">
    <name type="scientific">Chelydra serpentina</name>
    <name type="common">Snapping turtle</name>
    <name type="synonym">Testudo serpentina</name>
    <dbReference type="NCBI Taxonomy" id="8475"/>
    <lineage>
        <taxon>Eukaryota</taxon>
        <taxon>Metazoa</taxon>
        <taxon>Chordata</taxon>
        <taxon>Craniata</taxon>
        <taxon>Vertebrata</taxon>
        <taxon>Euteleostomi</taxon>
        <taxon>Archelosauria</taxon>
        <taxon>Testudinata</taxon>
        <taxon>Testudines</taxon>
        <taxon>Cryptodira</taxon>
        <taxon>Durocryptodira</taxon>
        <taxon>Americhelydia</taxon>
        <taxon>Chelydroidea</taxon>
        <taxon>Chelydridae</taxon>
        <taxon>Chelydra</taxon>
    </lineage>
</organism>
<dbReference type="Pfam" id="PF04548">
    <property type="entry name" value="AIG1"/>
    <property type="match status" value="1"/>
</dbReference>
<dbReference type="EMBL" id="JAHGAV010000866">
    <property type="protein sequence ID" value="KAG6923467.1"/>
    <property type="molecule type" value="Genomic_DNA"/>
</dbReference>
<dbReference type="SUPFAM" id="SSF52540">
    <property type="entry name" value="P-loop containing nucleoside triphosphate hydrolases"/>
    <property type="match status" value="1"/>
</dbReference>
<keyword evidence="3" id="KW-0342">GTP-binding</keyword>
<reference evidence="5 6" key="1">
    <citation type="journal article" date="2020" name="G3 (Bethesda)">
        <title>Draft Genome of the Common Snapping Turtle, Chelydra serpentina, a Model for Phenotypic Plasticity in Reptiles.</title>
        <authorList>
            <person name="Das D."/>
            <person name="Singh S.K."/>
            <person name="Bierstedt J."/>
            <person name="Erickson A."/>
            <person name="Galli G.L.J."/>
            <person name="Crossley D.A. 2nd"/>
            <person name="Rhen T."/>
        </authorList>
    </citation>
    <scope>NUCLEOTIDE SEQUENCE [LARGE SCALE GENOMIC DNA]</scope>
    <source>
        <strain evidence="5">KW</strain>
    </source>
</reference>
<dbReference type="PROSITE" id="PS51720">
    <property type="entry name" value="G_AIG1"/>
    <property type="match status" value="1"/>
</dbReference>
<comment type="similarity">
    <text evidence="1">Belongs to the TRAFAC class TrmE-Era-EngA-EngB-Septin-like GTPase superfamily. AIG1/Toc34/Toc159-like paraseptin GTPase family. IAN subfamily.</text>
</comment>
<evidence type="ECO:0000259" key="4">
    <source>
        <dbReference type="PROSITE" id="PS51720"/>
    </source>
</evidence>
<evidence type="ECO:0000256" key="1">
    <source>
        <dbReference type="ARBA" id="ARBA00008535"/>
    </source>
</evidence>
<protein>
    <submittedName>
        <fullName evidence="5">GTPase, IMAP family member 5</fullName>
    </submittedName>
</protein>
<dbReference type="PANTHER" id="PTHR10903">
    <property type="entry name" value="GTPASE, IMAP FAMILY MEMBER-RELATED"/>
    <property type="match status" value="1"/>
</dbReference>
<feature type="domain" description="AIG1-type G" evidence="4">
    <location>
        <begin position="1"/>
        <end position="140"/>
    </location>
</feature>